<evidence type="ECO:0000313" key="3">
    <source>
        <dbReference type="Proteomes" id="UP001458880"/>
    </source>
</evidence>
<dbReference type="Proteomes" id="UP001458880">
    <property type="component" value="Unassembled WGS sequence"/>
</dbReference>
<gene>
    <name evidence="2" type="ORF">QE152_g38566</name>
</gene>
<evidence type="ECO:0000256" key="1">
    <source>
        <dbReference type="SAM" id="Phobius"/>
    </source>
</evidence>
<keyword evidence="1" id="KW-0812">Transmembrane</keyword>
<sequence length="120" mass="13963">MGKMFWKYGEYDWETAKNGERGDVEKCGEIYETWKYGEYDWETAKNGERGDVEKCGEIYETRGGYFKDKREDDEEENLAEGGYTVIISFFVLCVCLYVTYIMSECRSTFAVGGSFLSILF</sequence>
<accession>A0AAW1HX56</accession>
<proteinExistence type="predicted"/>
<keyword evidence="1" id="KW-0472">Membrane</keyword>
<dbReference type="EMBL" id="JASPKY010000845">
    <property type="protein sequence ID" value="KAK9681108.1"/>
    <property type="molecule type" value="Genomic_DNA"/>
</dbReference>
<keyword evidence="1" id="KW-1133">Transmembrane helix</keyword>
<keyword evidence="3" id="KW-1185">Reference proteome</keyword>
<feature type="transmembrane region" description="Helical" evidence="1">
    <location>
        <begin position="81"/>
        <end position="100"/>
    </location>
</feature>
<comment type="caution">
    <text evidence="2">The sequence shown here is derived from an EMBL/GenBank/DDBJ whole genome shotgun (WGS) entry which is preliminary data.</text>
</comment>
<evidence type="ECO:0000313" key="2">
    <source>
        <dbReference type="EMBL" id="KAK9681108.1"/>
    </source>
</evidence>
<name>A0AAW1HX56_POPJA</name>
<dbReference type="AlphaFoldDB" id="A0AAW1HX56"/>
<reference evidence="2 3" key="1">
    <citation type="journal article" date="2024" name="BMC Genomics">
        <title>De novo assembly and annotation of Popillia japonica's genome with initial clues to its potential as an invasive pest.</title>
        <authorList>
            <person name="Cucini C."/>
            <person name="Boschi S."/>
            <person name="Funari R."/>
            <person name="Cardaioli E."/>
            <person name="Iannotti N."/>
            <person name="Marturano G."/>
            <person name="Paoli F."/>
            <person name="Bruttini M."/>
            <person name="Carapelli A."/>
            <person name="Frati F."/>
            <person name="Nardi F."/>
        </authorList>
    </citation>
    <scope>NUCLEOTIDE SEQUENCE [LARGE SCALE GENOMIC DNA]</scope>
    <source>
        <strain evidence="2">DMR45628</strain>
    </source>
</reference>
<organism evidence="2 3">
    <name type="scientific">Popillia japonica</name>
    <name type="common">Japanese beetle</name>
    <dbReference type="NCBI Taxonomy" id="7064"/>
    <lineage>
        <taxon>Eukaryota</taxon>
        <taxon>Metazoa</taxon>
        <taxon>Ecdysozoa</taxon>
        <taxon>Arthropoda</taxon>
        <taxon>Hexapoda</taxon>
        <taxon>Insecta</taxon>
        <taxon>Pterygota</taxon>
        <taxon>Neoptera</taxon>
        <taxon>Endopterygota</taxon>
        <taxon>Coleoptera</taxon>
        <taxon>Polyphaga</taxon>
        <taxon>Scarabaeiformia</taxon>
        <taxon>Scarabaeidae</taxon>
        <taxon>Rutelinae</taxon>
        <taxon>Popillia</taxon>
    </lineage>
</organism>
<protein>
    <submittedName>
        <fullName evidence="2">Uncharacterized protein</fullName>
    </submittedName>
</protein>